<evidence type="ECO:0000256" key="6">
    <source>
        <dbReference type="ARBA" id="ARBA00022679"/>
    </source>
</evidence>
<dbReference type="Gene3D" id="1.25.40.120">
    <property type="entry name" value="Protein prenylyltransferase"/>
    <property type="match status" value="1"/>
</dbReference>
<evidence type="ECO:0000256" key="11">
    <source>
        <dbReference type="ARBA" id="ARBA00042436"/>
    </source>
</evidence>
<dbReference type="EMBL" id="VRMN01000001">
    <property type="protein sequence ID" value="KAA8498424.1"/>
    <property type="molecule type" value="Genomic_DNA"/>
</dbReference>
<accession>A0A5J4Z607</accession>
<dbReference type="PANTHER" id="PTHR11129:SF1">
    <property type="entry name" value="PROTEIN FARNESYLTRANSFERASE_GERANYLGERANYLTRANSFERASE TYPE-1 SUBUNIT ALPHA"/>
    <property type="match status" value="1"/>
</dbReference>
<name>A0A5J4Z607_PORPP</name>
<organism evidence="14 15">
    <name type="scientific">Porphyridium purpureum</name>
    <name type="common">Red alga</name>
    <name type="synonym">Porphyridium cruentum</name>
    <dbReference type="NCBI Taxonomy" id="35688"/>
    <lineage>
        <taxon>Eukaryota</taxon>
        <taxon>Rhodophyta</taxon>
        <taxon>Bangiophyceae</taxon>
        <taxon>Porphyridiales</taxon>
        <taxon>Porphyridiaceae</taxon>
        <taxon>Porphyridium</taxon>
    </lineage>
</organism>
<dbReference type="GO" id="GO:0004662">
    <property type="term" value="F:CAAX-protein geranylgeranyltransferase activity"/>
    <property type="evidence" value="ECO:0007669"/>
    <property type="project" value="UniProtKB-EC"/>
</dbReference>
<evidence type="ECO:0000256" key="9">
    <source>
        <dbReference type="ARBA" id="ARBA00040965"/>
    </source>
</evidence>
<dbReference type="SUPFAM" id="SSF48439">
    <property type="entry name" value="Protein prenylyltransferase"/>
    <property type="match status" value="1"/>
</dbReference>
<evidence type="ECO:0000256" key="13">
    <source>
        <dbReference type="ARBA" id="ARBA00043219"/>
    </source>
</evidence>
<dbReference type="Proteomes" id="UP000324585">
    <property type="component" value="Unassembled WGS sequence"/>
</dbReference>
<evidence type="ECO:0000313" key="14">
    <source>
        <dbReference type="EMBL" id="KAA8498424.1"/>
    </source>
</evidence>
<dbReference type="PROSITE" id="PS51147">
    <property type="entry name" value="PFTA"/>
    <property type="match status" value="4"/>
</dbReference>
<dbReference type="GO" id="GO:0004660">
    <property type="term" value="F:protein farnesyltransferase activity"/>
    <property type="evidence" value="ECO:0007669"/>
    <property type="project" value="UniProtKB-EC"/>
</dbReference>
<proteinExistence type="inferred from homology"/>
<keyword evidence="5" id="KW-0637">Prenyltransferase</keyword>
<keyword evidence="7" id="KW-0677">Repeat</keyword>
<evidence type="ECO:0000256" key="1">
    <source>
        <dbReference type="ARBA" id="ARBA00001946"/>
    </source>
</evidence>
<dbReference type="PANTHER" id="PTHR11129">
    <property type="entry name" value="PROTEIN FARNESYLTRANSFERASE ALPHA SUBUNIT/RAB GERANYLGERANYL TRANSFERASE ALPHA SUBUNIT"/>
    <property type="match status" value="1"/>
</dbReference>
<dbReference type="Pfam" id="PF01239">
    <property type="entry name" value="PPTA"/>
    <property type="match status" value="4"/>
</dbReference>
<evidence type="ECO:0000313" key="15">
    <source>
        <dbReference type="Proteomes" id="UP000324585"/>
    </source>
</evidence>
<reference evidence="15" key="1">
    <citation type="journal article" date="2019" name="Nat. Commun.">
        <title>Expansion of phycobilisome linker gene families in mesophilic red algae.</title>
        <authorList>
            <person name="Lee J."/>
            <person name="Kim D."/>
            <person name="Bhattacharya D."/>
            <person name="Yoon H.S."/>
        </authorList>
    </citation>
    <scope>NUCLEOTIDE SEQUENCE [LARGE SCALE GENOMIC DNA]</scope>
    <source>
        <strain evidence="15">CCMP 1328</strain>
    </source>
</reference>
<protein>
    <recommendedName>
        <fullName evidence="9">Protein farnesyltransferase/geranylgeranyltransferase type-1 subunit alpha</fullName>
        <ecNumber evidence="4">2.5.1.58</ecNumber>
        <ecNumber evidence="3">2.5.1.59</ecNumber>
    </recommendedName>
    <alternativeName>
        <fullName evidence="12">CAAX farnesyltransferase subunit alpha</fullName>
    </alternativeName>
    <alternativeName>
        <fullName evidence="11">FTase-alpha</fullName>
    </alternativeName>
    <alternativeName>
        <fullName evidence="10">Ras proteins prenyltransferase subunit alpha</fullName>
    </alternativeName>
    <alternativeName>
        <fullName evidence="13">Type I protein geranyl-geranyltransferase subunit alpha</fullName>
    </alternativeName>
</protein>
<evidence type="ECO:0000256" key="4">
    <source>
        <dbReference type="ARBA" id="ARBA00012702"/>
    </source>
</evidence>
<keyword evidence="8" id="KW-0460">Magnesium</keyword>
<sequence>MDRDKEAQAVLAQFEDVEYEPLELDWIEYPSLYARVFGLLRKVSNAQDMTCVELSERMLDLTTVALNLNAADFSVWTLRRFMLSRVPLCSRARWQREAEQLSGLMIKQQKNYQVWNHRRAVVLALIDDVISKKQCVEDEKAFVEMVLRASPKNYHAWSHLQWLVGVSGDAEGEMAFTERMLDDDYRNNSAWNHRFFVLGRFKNQQAVRNDIPFALCVLQKARDNESCWNYLLALAGLAGDLEAWKSVKAQASSIVDQLPGQSLDSKCRRVEILARSALVRCGEAIVQLSFSDDELGHVRVQCAELVRLDSIRTQYWAWRGSEMDKMSGRRTTTTAHS</sequence>
<evidence type="ECO:0000256" key="2">
    <source>
        <dbReference type="ARBA" id="ARBA00006734"/>
    </source>
</evidence>
<dbReference type="OrthoDB" id="5924at2759"/>
<dbReference type="OMA" id="ISKACIC"/>
<comment type="caution">
    <text evidence="14">The sequence shown here is derived from an EMBL/GenBank/DDBJ whole genome shotgun (WGS) entry which is preliminary data.</text>
</comment>
<evidence type="ECO:0000256" key="10">
    <source>
        <dbReference type="ARBA" id="ARBA00041392"/>
    </source>
</evidence>
<dbReference type="AlphaFoldDB" id="A0A5J4Z607"/>
<dbReference type="InterPro" id="IPR002088">
    <property type="entry name" value="Prenyl_trans_a"/>
</dbReference>
<dbReference type="EC" id="2.5.1.58" evidence="4"/>
<evidence type="ECO:0000256" key="8">
    <source>
        <dbReference type="ARBA" id="ARBA00022842"/>
    </source>
</evidence>
<keyword evidence="6 14" id="KW-0808">Transferase</keyword>
<dbReference type="EC" id="2.5.1.59" evidence="3"/>
<evidence type="ECO:0000256" key="12">
    <source>
        <dbReference type="ARBA" id="ARBA00043086"/>
    </source>
</evidence>
<dbReference type="GO" id="GO:0005953">
    <property type="term" value="C:CAAX-protein geranylgeranyltransferase complex"/>
    <property type="evidence" value="ECO:0007669"/>
    <property type="project" value="TreeGrafter"/>
</dbReference>
<dbReference type="GO" id="GO:0005965">
    <property type="term" value="C:protein farnesyltransferase complex"/>
    <property type="evidence" value="ECO:0007669"/>
    <property type="project" value="TreeGrafter"/>
</dbReference>
<comment type="cofactor">
    <cofactor evidence="1">
        <name>Mg(2+)</name>
        <dbReference type="ChEBI" id="CHEBI:18420"/>
    </cofactor>
</comment>
<evidence type="ECO:0000256" key="7">
    <source>
        <dbReference type="ARBA" id="ARBA00022737"/>
    </source>
</evidence>
<evidence type="ECO:0000256" key="3">
    <source>
        <dbReference type="ARBA" id="ARBA00012700"/>
    </source>
</evidence>
<comment type="similarity">
    <text evidence="2">Belongs to the protein prenyltransferase subunit alpha family.</text>
</comment>
<gene>
    <name evidence="14" type="ORF">FVE85_6009</name>
</gene>
<evidence type="ECO:0000256" key="5">
    <source>
        <dbReference type="ARBA" id="ARBA00022602"/>
    </source>
</evidence>
<keyword evidence="15" id="KW-1185">Reference proteome</keyword>